<sequence length="311" mass="33204">MKKPRNLSSKSANPKEQTAPTPVSSRNPFLERIKGELDRLRKSERAVAEFVLAQSLEVLNLSIAETASRVGVSQPTVARFSAALGFSGFREFKLRLAQSLAAGVPFVHQDVNPDDKMAVVAQKVFDSTIGALMSVRNHCDPARIQQAVDILAKARRIEFYGIGNSGIVAQDGQLKFFRFGIPSVAYLDGHSIGMAATVLKRGDAVVAVSATGRTSDIIGAAEIARECGAAVIAVTPGGSPLSKQADIALNVDVPEDPDVYAPMTTRLAHLAVLDVLSVGVALALGPSLLERLERSKRTLRDKRIGLPESRA</sequence>
<dbReference type="InterPro" id="IPR000281">
    <property type="entry name" value="HTH_RpiR"/>
</dbReference>
<dbReference type="SUPFAM" id="SSF53697">
    <property type="entry name" value="SIS domain"/>
    <property type="match status" value="1"/>
</dbReference>
<dbReference type="Proteomes" id="UP000003704">
    <property type="component" value="Unassembled WGS sequence"/>
</dbReference>
<comment type="caution">
    <text evidence="7">The sequence shown here is derived from an EMBL/GenBank/DDBJ whole genome shotgun (WGS) entry which is preliminary data.</text>
</comment>
<dbReference type="Pfam" id="PF01380">
    <property type="entry name" value="SIS"/>
    <property type="match status" value="1"/>
</dbReference>
<dbReference type="GO" id="GO:1901135">
    <property type="term" value="P:carbohydrate derivative metabolic process"/>
    <property type="evidence" value="ECO:0007669"/>
    <property type="project" value="InterPro"/>
</dbReference>
<dbReference type="GO" id="GO:0097367">
    <property type="term" value="F:carbohydrate derivative binding"/>
    <property type="evidence" value="ECO:0007669"/>
    <property type="project" value="InterPro"/>
</dbReference>
<name>I7ZK47_9GAMM</name>
<dbReference type="SUPFAM" id="SSF46689">
    <property type="entry name" value="Homeodomain-like"/>
    <property type="match status" value="1"/>
</dbReference>
<feature type="region of interest" description="Disordered" evidence="4">
    <location>
        <begin position="1"/>
        <end position="27"/>
    </location>
</feature>
<evidence type="ECO:0000256" key="3">
    <source>
        <dbReference type="ARBA" id="ARBA00023163"/>
    </source>
</evidence>
<dbReference type="AlphaFoldDB" id="I7ZK47"/>
<evidence type="ECO:0000259" key="6">
    <source>
        <dbReference type="PROSITE" id="PS51464"/>
    </source>
</evidence>
<dbReference type="InterPro" id="IPR047640">
    <property type="entry name" value="RpiR-like"/>
</dbReference>
<evidence type="ECO:0000256" key="2">
    <source>
        <dbReference type="ARBA" id="ARBA00023125"/>
    </source>
</evidence>
<reference evidence="7 8" key="1">
    <citation type="journal article" date="2012" name="J. Bacteriol.">
        <title>Genome Sequence of n-Alkane-Degrading Hydrocarboniphaga effusa Strain AP103T (ATCC BAA-332T).</title>
        <authorList>
            <person name="Chang H.K."/>
            <person name="Zylstra G.J."/>
            <person name="Chae J.C."/>
        </authorList>
    </citation>
    <scope>NUCLEOTIDE SEQUENCE [LARGE SCALE GENOMIC DNA]</scope>
    <source>
        <strain evidence="7 8">AP103</strain>
    </source>
</reference>
<dbReference type="Gene3D" id="3.40.50.10490">
    <property type="entry name" value="Glucose-6-phosphate isomerase like protein, domain 1"/>
    <property type="match status" value="1"/>
</dbReference>
<dbReference type="PROSITE" id="PS51464">
    <property type="entry name" value="SIS"/>
    <property type="match status" value="1"/>
</dbReference>
<proteinExistence type="predicted"/>
<dbReference type="Gene3D" id="1.10.10.10">
    <property type="entry name" value="Winged helix-like DNA-binding domain superfamily/Winged helix DNA-binding domain"/>
    <property type="match status" value="1"/>
</dbReference>
<dbReference type="GO" id="GO:0003677">
    <property type="term" value="F:DNA binding"/>
    <property type="evidence" value="ECO:0007669"/>
    <property type="project" value="UniProtKB-KW"/>
</dbReference>
<evidence type="ECO:0000256" key="4">
    <source>
        <dbReference type="SAM" id="MobiDB-lite"/>
    </source>
</evidence>
<dbReference type="GO" id="GO:0003700">
    <property type="term" value="F:DNA-binding transcription factor activity"/>
    <property type="evidence" value="ECO:0007669"/>
    <property type="project" value="InterPro"/>
</dbReference>
<dbReference type="PANTHER" id="PTHR30514:SF1">
    <property type="entry name" value="HTH-TYPE TRANSCRIPTIONAL REGULATOR HEXR-RELATED"/>
    <property type="match status" value="1"/>
</dbReference>
<accession>I7ZK47</accession>
<evidence type="ECO:0000256" key="1">
    <source>
        <dbReference type="ARBA" id="ARBA00023015"/>
    </source>
</evidence>
<dbReference type="InterPro" id="IPR001347">
    <property type="entry name" value="SIS_dom"/>
</dbReference>
<dbReference type="EMBL" id="AKGD01000001">
    <property type="protein sequence ID" value="EIT72132.1"/>
    <property type="molecule type" value="Genomic_DNA"/>
</dbReference>
<dbReference type="STRING" id="1172194.WQQ_22690"/>
<dbReference type="InterPro" id="IPR036388">
    <property type="entry name" value="WH-like_DNA-bd_sf"/>
</dbReference>
<feature type="domain" description="HTH rpiR-type" evidence="5">
    <location>
        <begin position="27"/>
        <end position="103"/>
    </location>
</feature>
<evidence type="ECO:0000313" key="8">
    <source>
        <dbReference type="Proteomes" id="UP000003704"/>
    </source>
</evidence>
<feature type="domain" description="SIS" evidence="6">
    <location>
        <begin position="147"/>
        <end position="286"/>
    </location>
</feature>
<gene>
    <name evidence="7" type="ORF">WQQ_22690</name>
</gene>
<keyword evidence="2" id="KW-0238">DNA-binding</keyword>
<keyword evidence="1" id="KW-0805">Transcription regulation</keyword>
<organism evidence="7 8">
    <name type="scientific">Hydrocarboniphaga effusa AP103</name>
    <dbReference type="NCBI Taxonomy" id="1172194"/>
    <lineage>
        <taxon>Bacteria</taxon>
        <taxon>Pseudomonadati</taxon>
        <taxon>Pseudomonadota</taxon>
        <taxon>Gammaproteobacteria</taxon>
        <taxon>Nevskiales</taxon>
        <taxon>Nevskiaceae</taxon>
        <taxon>Hydrocarboniphaga</taxon>
    </lineage>
</organism>
<dbReference type="PROSITE" id="PS51071">
    <property type="entry name" value="HTH_RPIR"/>
    <property type="match status" value="1"/>
</dbReference>
<dbReference type="Pfam" id="PF01418">
    <property type="entry name" value="HTH_6"/>
    <property type="match status" value="1"/>
</dbReference>
<dbReference type="CDD" id="cd05013">
    <property type="entry name" value="SIS_RpiR"/>
    <property type="match status" value="1"/>
</dbReference>
<dbReference type="InterPro" id="IPR035472">
    <property type="entry name" value="RpiR-like_SIS"/>
</dbReference>
<dbReference type="InterPro" id="IPR046348">
    <property type="entry name" value="SIS_dom_sf"/>
</dbReference>
<keyword evidence="8" id="KW-1185">Reference proteome</keyword>
<dbReference type="PANTHER" id="PTHR30514">
    <property type="entry name" value="GLUCOKINASE"/>
    <property type="match status" value="1"/>
</dbReference>
<protein>
    <submittedName>
        <fullName evidence="7">Transcriptional regulator, RpiR family</fullName>
    </submittedName>
</protein>
<evidence type="ECO:0000259" key="5">
    <source>
        <dbReference type="PROSITE" id="PS51071"/>
    </source>
</evidence>
<evidence type="ECO:0000313" key="7">
    <source>
        <dbReference type="EMBL" id="EIT72132.1"/>
    </source>
</evidence>
<dbReference type="InterPro" id="IPR009057">
    <property type="entry name" value="Homeodomain-like_sf"/>
</dbReference>
<keyword evidence="3" id="KW-0804">Transcription</keyword>